<evidence type="ECO:0000256" key="1">
    <source>
        <dbReference type="ARBA" id="ARBA00007409"/>
    </source>
</evidence>
<dbReference type="InterPro" id="IPR036249">
    <property type="entry name" value="Thioredoxin-like_sf"/>
</dbReference>
<dbReference type="Pfam" id="PF02798">
    <property type="entry name" value="GST_N"/>
    <property type="match status" value="1"/>
</dbReference>
<dbReference type="Gene3D" id="3.40.50.1820">
    <property type="entry name" value="alpha/beta hydrolase"/>
    <property type="match status" value="1"/>
</dbReference>
<evidence type="ECO:0000259" key="2">
    <source>
        <dbReference type="PROSITE" id="PS50404"/>
    </source>
</evidence>
<evidence type="ECO:0000259" key="3">
    <source>
        <dbReference type="PROSITE" id="PS50405"/>
    </source>
</evidence>
<dbReference type="InterPro" id="IPR036282">
    <property type="entry name" value="Glutathione-S-Trfase_C_sf"/>
</dbReference>
<feature type="domain" description="GST C-terminal" evidence="3">
    <location>
        <begin position="538"/>
        <end position="672"/>
    </location>
</feature>
<dbReference type="GO" id="GO:0006414">
    <property type="term" value="P:translational elongation"/>
    <property type="evidence" value="ECO:0007669"/>
    <property type="project" value="TreeGrafter"/>
</dbReference>
<dbReference type="Gene3D" id="1.20.1440.110">
    <property type="entry name" value="acylaminoacyl peptidase"/>
    <property type="match status" value="1"/>
</dbReference>
<comment type="similarity">
    <text evidence="1">Belongs to the GST superfamily.</text>
</comment>
<reference evidence="4 5" key="1">
    <citation type="journal article" date="2015" name="BMC Genomics">
        <title>Insights from the genome of Ophiocordyceps polyrhachis-furcata to pathogenicity and host specificity in insect fungi.</title>
        <authorList>
            <person name="Wichadakul D."/>
            <person name="Kobmoo N."/>
            <person name="Ingsriswang S."/>
            <person name="Tangphatsornruang S."/>
            <person name="Chantasingh D."/>
            <person name="Luangsa-ard J.J."/>
            <person name="Eurwilaichitr L."/>
        </authorList>
    </citation>
    <scope>NUCLEOTIDE SEQUENCE [LARGE SCALE GENOMIC DNA]</scope>
    <source>
        <strain evidence="4 5">BCC 54312</strain>
    </source>
</reference>
<dbReference type="InterPro" id="IPR010987">
    <property type="entry name" value="Glutathione-S-Trfase_C-like"/>
</dbReference>
<dbReference type="SUPFAM" id="SSF53474">
    <property type="entry name" value="alpha/beta-Hydrolases"/>
    <property type="match status" value="1"/>
</dbReference>
<evidence type="ECO:0008006" key="6">
    <source>
        <dbReference type="Google" id="ProtNLM"/>
    </source>
</evidence>
<dbReference type="InterPro" id="IPR029058">
    <property type="entry name" value="AB_hydrolase_fold"/>
</dbReference>
<accession>A0A367L756</accession>
<dbReference type="InterPro" id="IPR050802">
    <property type="entry name" value="EF-GSTs"/>
</dbReference>
<gene>
    <name evidence="4" type="ORF">L249_8522</name>
</gene>
<dbReference type="Proteomes" id="UP000253664">
    <property type="component" value="Unassembled WGS sequence"/>
</dbReference>
<dbReference type="FunFam" id="3.40.30.10:FF:000142">
    <property type="entry name" value="Elongation factor 1 gamma"/>
    <property type="match status" value="1"/>
</dbReference>
<dbReference type="SFLD" id="SFLDS00019">
    <property type="entry name" value="Glutathione_Transferase_(cytos"/>
    <property type="match status" value="1"/>
</dbReference>
<comment type="caution">
    <text evidence="4">The sequence shown here is derived from an EMBL/GenBank/DDBJ whole genome shotgun (WGS) entry which is preliminary data.</text>
</comment>
<dbReference type="CDD" id="cd03044">
    <property type="entry name" value="GST_N_EF1Bgamma"/>
    <property type="match status" value="1"/>
</dbReference>
<feature type="domain" description="GST N-terminal" evidence="2">
    <location>
        <begin position="451"/>
        <end position="532"/>
    </location>
</feature>
<dbReference type="SFLD" id="SFLDG00358">
    <property type="entry name" value="Main_(cytGST)"/>
    <property type="match status" value="1"/>
</dbReference>
<keyword evidence="5" id="KW-1185">Reference proteome</keyword>
<dbReference type="SUPFAM" id="SSF47616">
    <property type="entry name" value="GST C-terminal domain-like"/>
    <property type="match status" value="1"/>
</dbReference>
<dbReference type="Gene3D" id="1.20.1050.10">
    <property type="match status" value="1"/>
</dbReference>
<dbReference type="InterPro" id="IPR004045">
    <property type="entry name" value="Glutathione_S-Trfase_N"/>
</dbReference>
<dbReference type="Pfam" id="PF06500">
    <property type="entry name" value="FrsA-like"/>
    <property type="match status" value="1"/>
</dbReference>
<protein>
    <recommendedName>
        <fullName evidence="6">GST N-terminal domain-containing protein</fullName>
    </recommendedName>
</protein>
<proteinExistence type="inferred from homology"/>
<dbReference type="PROSITE" id="PS50404">
    <property type="entry name" value="GST_NTER"/>
    <property type="match status" value="1"/>
</dbReference>
<sequence length="672" mass="74635">MRQVFSSALFDFEFLRVLGAAPYHGAEIGECLEAASRINDGDPESWYRAWMNLGRRALASAEDAQARNDRTAACWAYLRAANYFRASEFFLHCTPDDDRILAAAQKSVDAFDNGWVLLDATVCNIVIPVSQGQTLPGRLYVPSAHQRLGAGKLPVIVQTGGFDSTQEELYFYGAAGALPRGYAVLSFDGPGQGLPLRRDKLRLRHDWEFITGKVIDYLVCELAPEHGLDSGRLAIYGASLGGQLALRGAFDPRIKACVSVDGPYDLFDVAHSRMPSWFINGWLSGWLSDGIFNLVVNGLAATNFQLRWEFGHSKWVFGVDSPAEVMRAMQRFSLKNDRLSKLRCPTLVTGAADTFYFTPAQNAEKIFEGLSQLRPAEKELWIGRGKSTGGLQAKIGSLALLHHKVFTWLDRQFGIQRSDAMMAGCTYRRRLFDFALTASALHTLSSPWYAMFGKLYSFMPNGRVYKVLAAAKLNGLELEVAEYQHMVTNRTAEFLSKFPAGKVPAFEGSDGLCLSESDAIAQYVAQSGPRAEQLLGRDATTGAQIRQWISFTDGEVTPHVLDLVIWRVGMGSYDDQKEVRALARLEKALDVVEGRLGGRRKWLVGDWGLSLADLTLASALVWAFLHVIDGRMRERFVHLTGWYLRIIGDEEVRDVFGPPSLISVRRASSEKT</sequence>
<dbReference type="SUPFAM" id="SSF52833">
    <property type="entry name" value="Thioredoxin-like"/>
    <property type="match status" value="1"/>
</dbReference>
<dbReference type="PROSITE" id="PS50405">
    <property type="entry name" value="GST_CTER"/>
    <property type="match status" value="1"/>
</dbReference>
<organism evidence="4 5">
    <name type="scientific">Ophiocordyceps polyrhachis-furcata BCC 54312</name>
    <dbReference type="NCBI Taxonomy" id="1330021"/>
    <lineage>
        <taxon>Eukaryota</taxon>
        <taxon>Fungi</taxon>
        <taxon>Dikarya</taxon>
        <taxon>Ascomycota</taxon>
        <taxon>Pezizomycotina</taxon>
        <taxon>Sordariomycetes</taxon>
        <taxon>Hypocreomycetidae</taxon>
        <taxon>Hypocreales</taxon>
        <taxon>Ophiocordycipitaceae</taxon>
        <taxon>Ophiocordyceps</taxon>
    </lineage>
</organism>
<dbReference type="GO" id="GO:0005634">
    <property type="term" value="C:nucleus"/>
    <property type="evidence" value="ECO:0007669"/>
    <property type="project" value="TreeGrafter"/>
</dbReference>
<dbReference type="Gene3D" id="3.40.30.10">
    <property type="entry name" value="Glutaredoxin"/>
    <property type="match status" value="1"/>
</dbReference>
<dbReference type="InterPro" id="IPR040079">
    <property type="entry name" value="Glutathione_S-Trfase"/>
</dbReference>
<name>A0A367L756_9HYPO</name>
<dbReference type="STRING" id="1330021.A0A367L756"/>
<dbReference type="CDD" id="cd03181">
    <property type="entry name" value="GST_C_EF1Bgamma_like"/>
    <property type="match status" value="1"/>
</dbReference>
<dbReference type="PANTHER" id="PTHR43986">
    <property type="entry name" value="ELONGATION FACTOR 1-GAMMA"/>
    <property type="match status" value="1"/>
</dbReference>
<dbReference type="EMBL" id="LKCN02000013">
    <property type="protein sequence ID" value="RCI10255.1"/>
    <property type="molecule type" value="Genomic_DNA"/>
</dbReference>
<evidence type="ECO:0000313" key="5">
    <source>
        <dbReference type="Proteomes" id="UP000253664"/>
    </source>
</evidence>
<evidence type="ECO:0000313" key="4">
    <source>
        <dbReference type="EMBL" id="RCI10255.1"/>
    </source>
</evidence>
<dbReference type="InterPro" id="IPR010520">
    <property type="entry name" value="FrsA-like"/>
</dbReference>
<dbReference type="OrthoDB" id="249703at2759"/>
<dbReference type="PANTHER" id="PTHR43986:SF10">
    <property type="entry name" value="ELONGATION FACTOR EEF-1B GAMMA SUBUNIT, PUTATIVE (AFU_ORTHOLOGUE AFUA_1G17120)-RELATED"/>
    <property type="match status" value="1"/>
</dbReference>
<dbReference type="AlphaFoldDB" id="A0A367L756"/>
<dbReference type="GO" id="GO:0005737">
    <property type="term" value="C:cytoplasm"/>
    <property type="evidence" value="ECO:0007669"/>
    <property type="project" value="TreeGrafter"/>
</dbReference>
<dbReference type="Pfam" id="PF13410">
    <property type="entry name" value="GST_C_2"/>
    <property type="match status" value="1"/>
</dbReference>